<dbReference type="RefSeq" id="XP_033589917.1">
    <property type="nucleotide sequence ID" value="XM_033733578.1"/>
</dbReference>
<dbReference type="OrthoDB" id="5339332at2759"/>
<evidence type="ECO:0000313" key="2">
    <source>
        <dbReference type="EMBL" id="KAF2483347.1"/>
    </source>
</evidence>
<accession>A0A6A6PVP0</accession>
<dbReference type="AlphaFoldDB" id="A0A6A6PVP0"/>
<protein>
    <submittedName>
        <fullName evidence="2">Uncharacterized protein</fullName>
    </submittedName>
</protein>
<dbReference type="EMBL" id="MU001635">
    <property type="protein sequence ID" value="KAF2483347.1"/>
    <property type="molecule type" value="Genomic_DNA"/>
</dbReference>
<sequence length="207" mass="22030">MASPVLVRAHSSDHTLSIGPSGKGRRGAHVLPPVSSYAFADILKAADSAEFQQAIQGIAEICAQSRVSLADEYSSHLPPLGEITTASSGTSRHHALRPGMRRALTSVPEASSGSSEGSRRSKKKAGSLFNFQRRGATTPRQSMRSVRIGRMGRMLPVSGTTAMASTLNFPLEWETATQAVIAQPPVDDSASEAMCSLRRLLGEDSER</sequence>
<feature type="region of interest" description="Disordered" evidence="1">
    <location>
        <begin position="1"/>
        <end position="27"/>
    </location>
</feature>
<dbReference type="GeneID" id="54474580"/>
<name>A0A6A6PVP0_9PEZI</name>
<evidence type="ECO:0000256" key="1">
    <source>
        <dbReference type="SAM" id="MobiDB-lite"/>
    </source>
</evidence>
<dbReference type="Proteomes" id="UP000799767">
    <property type="component" value="Unassembled WGS sequence"/>
</dbReference>
<feature type="compositionally biased region" description="Basic residues" evidence="1">
    <location>
        <begin position="91"/>
        <end position="100"/>
    </location>
</feature>
<organism evidence="2 3">
    <name type="scientific">Neohortaea acidophila</name>
    <dbReference type="NCBI Taxonomy" id="245834"/>
    <lineage>
        <taxon>Eukaryota</taxon>
        <taxon>Fungi</taxon>
        <taxon>Dikarya</taxon>
        <taxon>Ascomycota</taxon>
        <taxon>Pezizomycotina</taxon>
        <taxon>Dothideomycetes</taxon>
        <taxon>Dothideomycetidae</taxon>
        <taxon>Mycosphaerellales</taxon>
        <taxon>Teratosphaeriaceae</taxon>
        <taxon>Neohortaea</taxon>
    </lineage>
</organism>
<keyword evidence="3" id="KW-1185">Reference proteome</keyword>
<feature type="region of interest" description="Disordered" evidence="1">
    <location>
        <begin position="80"/>
        <end position="143"/>
    </location>
</feature>
<evidence type="ECO:0000313" key="3">
    <source>
        <dbReference type="Proteomes" id="UP000799767"/>
    </source>
</evidence>
<reference evidence="2" key="1">
    <citation type="journal article" date="2020" name="Stud. Mycol.">
        <title>101 Dothideomycetes genomes: a test case for predicting lifestyles and emergence of pathogens.</title>
        <authorList>
            <person name="Haridas S."/>
            <person name="Albert R."/>
            <person name="Binder M."/>
            <person name="Bloem J."/>
            <person name="Labutti K."/>
            <person name="Salamov A."/>
            <person name="Andreopoulos B."/>
            <person name="Baker S."/>
            <person name="Barry K."/>
            <person name="Bills G."/>
            <person name="Bluhm B."/>
            <person name="Cannon C."/>
            <person name="Castanera R."/>
            <person name="Culley D."/>
            <person name="Daum C."/>
            <person name="Ezra D."/>
            <person name="Gonzalez J."/>
            <person name="Henrissat B."/>
            <person name="Kuo A."/>
            <person name="Liang C."/>
            <person name="Lipzen A."/>
            <person name="Lutzoni F."/>
            <person name="Magnuson J."/>
            <person name="Mondo S."/>
            <person name="Nolan M."/>
            <person name="Ohm R."/>
            <person name="Pangilinan J."/>
            <person name="Park H.-J."/>
            <person name="Ramirez L."/>
            <person name="Alfaro M."/>
            <person name="Sun H."/>
            <person name="Tritt A."/>
            <person name="Yoshinaga Y."/>
            <person name="Zwiers L.-H."/>
            <person name="Turgeon B."/>
            <person name="Goodwin S."/>
            <person name="Spatafora J."/>
            <person name="Crous P."/>
            <person name="Grigoriev I."/>
        </authorList>
    </citation>
    <scope>NUCLEOTIDE SEQUENCE</scope>
    <source>
        <strain evidence="2">CBS 113389</strain>
    </source>
</reference>
<proteinExistence type="predicted"/>
<gene>
    <name evidence="2" type="ORF">BDY17DRAFT_297302</name>
</gene>